<dbReference type="Pfam" id="PF13243">
    <property type="entry name" value="SQHop_cyclase_C"/>
    <property type="match status" value="1"/>
</dbReference>
<gene>
    <name evidence="3" type="ORF">Mal48_14370</name>
</gene>
<name>A0A517QKN3_9PLAN</name>
<accession>A0A517QKN3</accession>
<evidence type="ECO:0000256" key="1">
    <source>
        <dbReference type="SAM" id="Phobius"/>
    </source>
</evidence>
<dbReference type="EMBL" id="CP036267">
    <property type="protein sequence ID" value="QDT32195.1"/>
    <property type="molecule type" value="Genomic_DNA"/>
</dbReference>
<feature type="transmembrane region" description="Helical" evidence="1">
    <location>
        <begin position="43"/>
        <end position="62"/>
    </location>
</feature>
<sequence>MNCPEFLPKYLTRFLMPISGDFNPILKLRATPCRCKCRLRCRFISCILFSLFGFCMVSQVWFVPVSQLHAQEPPGQSKFLDERAVRVTEDALKWLAERQNEDGTFGTARTSPHQVGVTALCGMAFLASGSVPEAGPYAEHVSKSVQFMLSCSQPNGYLVNTELKTHGPMYGHGFGTMFLAEVYGMSNRDDLRLKLKKAVNLIIATQNSEGGWRYNPVPDDADISVTVCQVMALRAARNAGIAVPKEVIDRAVVYLKKCQNPDGGFRYRIFDAAESKVARSAAALVALYTAGITDDPALQRGFEYLHAKRELNDDRAYRYYAAYYSAQAYWHSGGEDWSNGFPVLRDRLLDSVNTDHWEDTAMGNEYATAMALIALQIPNNLVPIFER</sequence>
<keyword evidence="3" id="KW-0808">Transferase</keyword>
<keyword evidence="4" id="KW-1185">Reference proteome</keyword>
<dbReference type="AlphaFoldDB" id="A0A517QKN3"/>
<dbReference type="Gene3D" id="1.50.10.20">
    <property type="match status" value="2"/>
</dbReference>
<dbReference type="GO" id="GO:0016740">
    <property type="term" value="F:transferase activity"/>
    <property type="evidence" value="ECO:0007669"/>
    <property type="project" value="UniProtKB-KW"/>
</dbReference>
<evidence type="ECO:0000313" key="3">
    <source>
        <dbReference type="EMBL" id="QDT32195.1"/>
    </source>
</evidence>
<feature type="domain" description="Squalene cyclase C-terminal" evidence="2">
    <location>
        <begin position="182"/>
        <end position="315"/>
    </location>
</feature>
<dbReference type="UniPathway" id="UPA00337"/>
<reference evidence="3 4" key="1">
    <citation type="submission" date="2019-02" db="EMBL/GenBank/DDBJ databases">
        <title>Deep-cultivation of Planctomycetes and their phenomic and genomic characterization uncovers novel biology.</title>
        <authorList>
            <person name="Wiegand S."/>
            <person name="Jogler M."/>
            <person name="Boedeker C."/>
            <person name="Pinto D."/>
            <person name="Vollmers J."/>
            <person name="Rivas-Marin E."/>
            <person name="Kohn T."/>
            <person name="Peeters S.H."/>
            <person name="Heuer A."/>
            <person name="Rast P."/>
            <person name="Oberbeckmann S."/>
            <person name="Bunk B."/>
            <person name="Jeske O."/>
            <person name="Meyerdierks A."/>
            <person name="Storesund J.E."/>
            <person name="Kallscheuer N."/>
            <person name="Luecker S."/>
            <person name="Lage O.M."/>
            <person name="Pohl T."/>
            <person name="Merkel B.J."/>
            <person name="Hornburger P."/>
            <person name="Mueller R.-W."/>
            <person name="Bruemmer F."/>
            <person name="Labrenz M."/>
            <person name="Spormann A.M."/>
            <person name="Op den Camp H."/>
            <person name="Overmann J."/>
            <person name="Amann R."/>
            <person name="Jetten M.S.M."/>
            <person name="Mascher T."/>
            <person name="Medema M.H."/>
            <person name="Devos D.P."/>
            <person name="Kaster A.-K."/>
            <person name="Ovreas L."/>
            <person name="Rohde M."/>
            <person name="Galperin M.Y."/>
            <person name="Jogler C."/>
        </authorList>
    </citation>
    <scope>NUCLEOTIDE SEQUENCE [LARGE SCALE GENOMIC DNA]</scope>
    <source>
        <strain evidence="3 4">Mal48</strain>
    </source>
</reference>
<keyword evidence="1" id="KW-1133">Transmembrane helix</keyword>
<evidence type="ECO:0000313" key="4">
    <source>
        <dbReference type="Proteomes" id="UP000315724"/>
    </source>
</evidence>
<keyword evidence="1" id="KW-0472">Membrane</keyword>
<dbReference type="KEGG" id="tpol:Mal48_14370"/>
<evidence type="ECO:0000259" key="2">
    <source>
        <dbReference type="Pfam" id="PF13243"/>
    </source>
</evidence>
<protein>
    <submittedName>
        <fullName evidence="3">Prenyltransferase and squalene oxidase repeat protein</fullName>
    </submittedName>
</protein>
<dbReference type="OrthoDB" id="265313at2"/>
<dbReference type="SUPFAM" id="SSF48239">
    <property type="entry name" value="Terpenoid cyclases/Protein prenyltransferases"/>
    <property type="match status" value="1"/>
</dbReference>
<proteinExistence type="predicted"/>
<dbReference type="Proteomes" id="UP000315724">
    <property type="component" value="Chromosome"/>
</dbReference>
<organism evidence="3 4">
    <name type="scientific">Thalassoglobus polymorphus</name>
    <dbReference type="NCBI Taxonomy" id="2527994"/>
    <lineage>
        <taxon>Bacteria</taxon>
        <taxon>Pseudomonadati</taxon>
        <taxon>Planctomycetota</taxon>
        <taxon>Planctomycetia</taxon>
        <taxon>Planctomycetales</taxon>
        <taxon>Planctomycetaceae</taxon>
        <taxon>Thalassoglobus</taxon>
    </lineage>
</organism>
<dbReference type="CDD" id="cd00688">
    <property type="entry name" value="ISOPREN_C2_like"/>
    <property type="match status" value="1"/>
</dbReference>
<dbReference type="InterPro" id="IPR008930">
    <property type="entry name" value="Terpenoid_cyclase/PrenylTrfase"/>
</dbReference>
<keyword evidence="1" id="KW-0812">Transmembrane</keyword>
<dbReference type="InterPro" id="IPR032696">
    <property type="entry name" value="SQ_cyclase_C"/>
</dbReference>